<dbReference type="PROSITE" id="PS50987">
    <property type="entry name" value="HTH_ARSR_2"/>
    <property type="match status" value="1"/>
</dbReference>
<dbReference type="NCBIfam" id="NF033788">
    <property type="entry name" value="HTH_metalloreg"/>
    <property type="match status" value="1"/>
</dbReference>
<evidence type="ECO:0000313" key="5">
    <source>
        <dbReference type="EMBL" id="GAA2117504.1"/>
    </source>
</evidence>
<comment type="caution">
    <text evidence="5">The sequence shown here is derived from an EMBL/GenBank/DDBJ whole genome shotgun (WGS) entry which is preliminary data.</text>
</comment>
<dbReference type="InterPro" id="IPR045981">
    <property type="entry name" value="DUF5937"/>
</dbReference>
<keyword evidence="1" id="KW-0805">Transcription regulation</keyword>
<dbReference type="Pfam" id="PF19361">
    <property type="entry name" value="DUF5937"/>
    <property type="match status" value="1"/>
</dbReference>
<name>A0ABN2XY20_9ACTN</name>
<gene>
    <name evidence="5" type="ORF">GCM10009802_18570</name>
</gene>
<evidence type="ECO:0000313" key="6">
    <source>
        <dbReference type="Proteomes" id="UP001500443"/>
    </source>
</evidence>
<dbReference type="SMART" id="SM00418">
    <property type="entry name" value="HTH_ARSR"/>
    <property type="match status" value="1"/>
</dbReference>
<dbReference type="PRINTS" id="PR00778">
    <property type="entry name" value="HTHARSR"/>
</dbReference>
<dbReference type="EMBL" id="BAAAPF010000037">
    <property type="protein sequence ID" value="GAA2117504.1"/>
    <property type="molecule type" value="Genomic_DNA"/>
</dbReference>
<proteinExistence type="predicted"/>
<dbReference type="InterPro" id="IPR011991">
    <property type="entry name" value="ArsR-like_HTH"/>
</dbReference>
<keyword evidence="3" id="KW-0804">Transcription</keyword>
<dbReference type="Proteomes" id="UP001500443">
    <property type="component" value="Unassembled WGS sequence"/>
</dbReference>
<protein>
    <submittedName>
        <fullName evidence="5">DUF5937 family protein</fullName>
    </submittedName>
</protein>
<dbReference type="Gene3D" id="1.10.10.10">
    <property type="entry name" value="Winged helix-like DNA-binding domain superfamily/Winged helix DNA-binding domain"/>
    <property type="match status" value="1"/>
</dbReference>
<dbReference type="SUPFAM" id="SSF46785">
    <property type="entry name" value="Winged helix' DNA-binding domain"/>
    <property type="match status" value="1"/>
</dbReference>
<keyword evidence="2" id="KW-0238">DNA-binding</keyword>
<reference evidence="5 6" key="1">
    <citation type="journal article" date="2019" name="Int. J. Syst. Evol. Microbiol.">
        <title>The Global Catalogue of Microorganisms (GCM) 10K type strain sequencing project: providing services to taxonomists for standard genome sequencing and annotation.</title>
        <authorList>
            <consortium name="The Broad Institute Genomics Platform"/>
            <consortium name="The Broad Institute Genome Sequencing Center for Infectious Disease"/>
            <person name="Wu L."/>
            <person name="Ma J."/>
        </authorList>
    </citation>
    <scope>NUCLEOTIDE SEQUENCE [LARGE SCALE GENOMIC DNA]</scope>
    <source>
        <strain evidence="5 6">JCM 15481</strain>
    </source>
</reference>
<dbReference type="PANTHER" id="PTHR33154:SF33">
    <property type="entry name" value="TRANSCRIPTIONAL REPRESSOR SDPR"/>
    <property type="match status" value="1"/>
</dbReference>
<accession>A0ABN2XY20</accession>
<evidence type="ECO:0000256" key="1">
    <source>
        <dbReference type="ARBA" id="ARBA00023015"/>
    </source>
</evidence>
<dbReference type="CDD" id="cd00090">
    <property type="entry name" value="HTH_ARSR"/>
    <property type="match status" value="1"/>
</dbReference>
<dbReference type="Pfam" id="PF12840">
    <property type="entry name" value="HTH_20"/>
    <property type="match status" value="1"/>
</dbReference>
<dbReference type="InterPro" id="IPR001845">
    <property type="entry name" value="HTH_ArsR_DNA-bd_dom"/>
</dbReference>
<organism evidence="5 6">
    <name type="scientific">Streptomyces synnematoformans</name>
    <dbReference type="NCBI Taxonomy" id="415721"/>
    <lineage>
        <taxon>Bacteria</taxon>
        <taxon>Bacillati</taxon>
        <taxon>Actinomycetota</taxon>
        <taxon>Actinomycetes</taxon>
        <taxon>Kitasatosporales</taxon>
        <taxon>Streptomycetaceae</taxon>
        <taxon>Streptomyces</taxon>
    </lineage>
</organism>
<evidence type="ECO:0000256" key="2">
    <source>
        <dbReference type="ARBA" id="ARBA00023125"/>
    </source>
</evidence>
<dbReference type="InterPro" id="IPR051081">
    <property type="entry name" value="HTH_MetalResp_TranReg"/>
</dbReference>
<feature type="domain" description="HTH arsR-type" evidence="4">
    <location>
        <begin position="270"/>
        <end position="362"/>
    </location>
</feature>
<dbReference type="InterPro" id="IPR036388">
    <property type="entry name" value="WH-like_DNA-bd_sf"/>
</dbReference>
<evidence type="ECO:0000256" key="3">
    <source>
        <dbReference type="ARBA" id="ARBA00023163"/>
    </source>
</evidence>
<evidence type="ECO:0000259" key="4">
    <source>
        <dbReference type="PROSITE" id="PS50987"/>
    </source>
</evidence>
<dbReference type="PANTHER" id="PTHR33154">
    <property type="entry name" value="TRANSCRIPTIONAL REGULATOR, ARSR FAMILY"/>
    <property type="match status" value="1"/>
</dbReference>
<dbReference type="RefSeq" id="WP_027754224.1">
    <property type="nucleotide sequence ID" value="NZ_BAAAPF010000037.1"/>
</dbReference>
<dbReference type="InterPro" id="IPR036390">
    <property type="entry name" value="WH_DNA-bd_sf"/>
</dbReference>
<keyword evidence="6" id="KW-1185">Reference proteome</keyword>
<sequence>MSVTLDITGLAAERIGFAPSPLAELGAVLHALASPAHHPGAEGWTTATAAALDPGLADRLSEAEFLWSAGRADILLPAAPGATLAEELDALDGIPDDDFVTAAFEIVCNPTYQHGNPSPLTDPVSRRLTVERAAARGPRQAAFAERMLADPDGLRVWLRRLFEDCAEAFFDDTWERVRHSLAADARHKTDLLRRKGLRVALADVSGALRLDEGADGSVRIVADKLTSGGAVARESVTFLPTAFGWPHLLVVYAPGWRPVVQYPVPSPDLPRAPALETLQLRLEALAHPVRLRLCRTISRTPTTTGELAAVHRLTAPEVSRHLAVLKKAGLVVTRRRGRYVQYELSLPDVARLGGSLLEGLLR</sequence>